<feature type="region of interest" description="Disordered" evidence="1">
    <location>
        <begin position="1"/>
        <end position="22"/>
    </location>
</feature>
<dbReference type="Proteomes" id="UP001189429">
    <property type="component" value="Unassembled WGS sequence"/>
</dbReference>
<gene>
    <name evidence="2" type="ORF">PCOR1329_LOCUS47728</name>
</gene>
<evidence type="ECO:0000256" key="1">
    <source>
        <dbReference type="SAM" id="MobiDB-lite"/>
    </source>
</evidence>
<accession>A0ABN9UG14</accession>
<comment type="caution">
    <text evidence="2">The sequence shown here is derived from an EMBL/GenBank/DDBJ whole genome shotgun (WGS) entry which is preliminary data.</text>
</comment>
<organism evidence="2 3">
    <name type="scientific">Prorocentrum cordatum</name>
    <dbReference type="NCBI Taxonomy" id="2364126"/>
    <lineage>
        <taxon>Eukaryota</taxon>
        <taxon>Sar</taxon>
        <taxon>Alveolata</taxon>
        <taxon>Dinophyceae</taxon>
        <taxon>Prorocentrales</taxon>
        <taxon>Prorocentraceae</taxon>
        <taxon>Prorocentrum</taxon>
    </lineage>
</organism>
<evidence type="ECO:0000313" key="2">
    <source>
        <dbReference type="EMBL" id="CAK0857731.1"/>
    </source>
</evidence>
<protein>
    <submittedName>
        <fullName evidence="2">Uncharacterized protein</fullName>
    </submittedName>
</protein>
<feature type="compositionally biased region" description="Low complexity" evidence="1">
    <location>
        <begin position="198"/>
        <end position="207"/>
    </location>
</feature>
<feature type="region of interest" description="Disordered" evidence="1">
    <location>
        <begin position="177"/>
        <end position="207"/>
    </location>
</feature>
<evidence type="ECO:0000313" key="3">
    <source>
        <dbReference type="Proteomes" id="UP001189429"/>
    </source>
</evidence>
<reference evidence="2" key="1">
    <citation type="submission" date="2023-10" db="EMBL/GenBank/DDBJ databases">
        <authorList>
            <person name="Chen Y."/>
            <person name="Shah S."/>
            <person name="Dougan E. K."/>
            <person name="Thang M."/>
            <person name="Chan C."/>
        </authorList>
    </citation>
    <scope>NUCLEOTIDE SEQUENCE [LARGE SCALE GENOMIC DNA]</scope>
</reference>
<name>A0ABN9UG14_9DINO</name>
<dbReference type="EMBL" id="CAUYUJ010015750">
    <property type="protein sequence ID" value="CAK0857731.1"/>
    <property type="molecule type" value="Genomic_DNA"/>
</dbReference>
<proteinExistence type="predicted"/>
<feature type="non-terminal residue" evidence="2">
    <location>
        <position position="1"/>
    </location>
</feature>
<keyword evidence="3" id="KW-1185">Reference proteome</keyword>
<sequence>ALARERQLGGRKRFPKHAGPPRLEDKVKREEFLESYTDFEYIFLTVVGFARLHEQLEAIASQMNGQNFTKNPGVQMLERVCGMTMHGDRSGAQATLRQAPGTLISAFAVARGRRGGICQFFREAFDRTADPCLEGRVSRMMTYLEMRGGQKGLASAGAPPWRTCPCRTWATRQHQKTSLATTCGSSWPSAPGPGPGSRGSSTRPPRR</sequence>